<dbReference type="AlphaFoldDB" id="A0A8U7NGR5"/>
<proteinExistence type="predicted"/>
<dbReference type="Ensembl" id="ENSCMUT00000032593.1">
    <property type="protein sequence ID" value="ENSCMUP00000033902.1"/>
    <property type="gene ID" value="ENSCMUG00000017664.1"/>
</dbReference>
<reference evidence="2" key="1">
    <citation type="submission" date="2019-10" db="EMBL/GenBank/DDBJ databases">
        <title>Corvus moneduloides (New Caledonian crow) genome, bCorMon1, primary haplotype.</title>
        <authorList>
            <person name="Rutz C."/>
            <person name="Fungtammasan C."/>
            <person name="Mountcastle J."/>
            <person name="Formenti G."/>
            <person name="Chow W."/>
            <person name="Howe K."/>
            <person name="Steele M.P."/>
            <person name="Fernandes J."/>
            <person name="Gilbert M.T.P."/>
            <person name="Fedrigo O."/>
            <person name="Jarvis E.D."/>
            <person name="Gemmell N."/>
        </authorList>
    </citation>
    <scope>NUCLEOTIDE SEQUENCE [LARGE SCALE GENOMIC DNA]</scope>
</reference>
<evidence type="ECO:0000313" key="2">
    <source>
        <dbReference type="Proteomes" id="UP000694553"/>
    </source>
</evidence>
<protein>
    <submittedName>
        <fullName evidence="1">Uncharacterized protein</fullName>
    </submittedName>
</protein>
<accession>A0A8U7NGR5</accession>
<keyword evidence="2" id="KW-1185">Reference proteome</keyword>
<organism evidence="1 2">
    <name type="scientific">Corvus moneduloides</name>
    <name type="common">New Caledonian crow</name>
    <dbReference type="NCBI Taxonomy" id="1196302"/>
    <lineage>
        <taxon>Eukaryota</taxon>
        <taxon>Metazoa</taxon>
        <taxon>Chordata</taxon>
        <taxon>Craniata</taxon>
        <taxon>Vertebrata</taxon>
        <taxon>Euteleostomi</taxon>
        <taxon>Archelosauria</taxon>
        <taxon>Archosauria</taxon>
        <taxon>Dinosauria</taxon>
        <taxon>Saurischia</taxon>
        <taxon>Theropoda</taxon>
        <taxon>Coelurosauria</taxon>
        <taxon>Aves</taxon>
        <taxon>Neognathae</taxon>
        <taxon>Neoaves</taxon>
        <taxon>Telluraves</taxon>
        <taxon>Australaves</taxon>
        <taxon>Passeriformes</taxon>
        <taxon>Corvoidea</taxon>
        <taxon>Corvidae</taxon>
        <taxon>Corvus</taxon>
    </lineage>
</organism>
<reference evidence="1" key="2">
    <citation type="submission" date="2025-08" db="UniProtKB">
        <authorList>
            <consortium name="Ensembl"/>
        </authorList>
    </citation>
    <scope>IDENTIFICATION</scope>
</reference>
<dbReference type="Proteomes" id="UP000694553">
    <property type="component" value="Unassembled WGS sequence"/>
</dbReference>
<dbReference type="OMA" id="YICCRHI"/>
<sequence>STCLPDLRVASKGGLAKCAHQKCVHLGQKATYRWVQERGIAMSLDMSRTRVAQCPVCQHMYKRPVPNIAKGLLARGKLPGPTWQMDYIGPLPQDRGCKYICCRHISWVFDCPSL</sequence>
<name>A0A8U7NGR5_CORMO</name>
<reference evidence="1" key="3">
    <citation type="submission" date="2025-09" db="UniProtKB">
        <authorList>
            <consortium name="Ensembl"/>
        </authorList>
    </citation>
    <scope>IDENTIFICATION</scope>
</reference>
<evidence type="ECO:0000313" key="1">
    <source>
        <dbReference type="Ensembl" id="ENSCMUP00000033902.1"/>
    </source>
</evidence>